<accession>A0A0F9X7A2</accession>
<dbReference type="EMBL" id="LAZR01000138">
    <property type="protein sequence ID" value="KKN87453.1"/>
    <property type="molecule type" value="Genomic_DNA"/>
</dbReference>
<comment type="caution">
    <text evidence="1">The sequence shown here is derived from an EMBL/GenBank/DDBJ whole genome shotgun (WGS) entry which is preliminary data.</text>
</comment>
<gene>
    <name evidence="1" type="ORF">LCGC14_0259080</name>
</gene>
<organism evidence="1">
    <name type="scientific">marine sediment metagenome</name>
    <dbReference type="NCBI Taxonomy" id="412755"/>
    <lineage>
        <taxon>unclassified sequences</taxon>
        <taxon>metagenomes</taxon>
        <taxon>ecological metagenomes</taxon>
    </lineage>
</organism>
<sequence length="106" mass="11605">MADEKETDTTEPVDELQALEDIESRLADVQTRLATLLQQLADGKSIGGALVGYPGPWTAERRQEFEAIVKSHDKTTGSLWEALSEAGYEVIELPEAVYGALSPETR</sequence>
<name>A0A0F9X7A2_9ZZZZ</name>
<reference evidence="1" key="1">
    <citation type="journal article" date="2015" name="Nature">
        <title>Complex archaea that bridge the gap between prokaryotes and eukaryotes.</title>
        <authorList>
            <person name="Spang A."/>
            <person name="Saw J.H."/>
            <person name="Jorgensen S.L."/>
            <person name="Zaremba-Niedzwiedzka K."/>
            <person name="Martijn J."/>
            <person name="Lind A.E."/>
            <person name="van Eijk R."/>
            <person name="Schleper C."/>
            <person name="Guy L."/>
            <person name="Ettema T.J."/>
        </authorList>
    </citation>
    <scope>NUCLEOTIDE SEQUENCE</scope>
</reference>
<protein>
    <submittedName>
        <fullName evidence="1">Uncharacterized protein</fullName>
    </submittedName>
</protein>
<dbReference type="AlphaFoldDB" id="A0A0F9X7A2"/>
<evidence type="ECO:0000313" key="1">
    <source>
        <dbReference type="EMBL" id="KKN87453.1"/>
    </source>
</evidence>
<proteinExistence type="predicted"/>